<dbReference type="SUPFAM" id="SSF53474">
    <property type="entry name" value="alpha/beta-Hydrolases"/>
    <property type="match status" value="1"/>
</dbReference>
<protein>
    <submittedName>
        <fullName evidence="3">Alpha/beta hydrolase</fullName>
    </submittedName>
</protein>
<proteinExistence type="predicted"/>
<keyword evidence="4" id="KW-1185">Reference proteome</keyword>
<organism evidence="3 4">
    <name type="scientific">Rhodococcus spelaei</name>
    <dbReference type="NCBI Taxonomy" id="2546320"/>
    <lineage>
        <taxon>Bacteria</taxon>
        <taxon>Bacillati</taxon>
        <taxon>Actinomycetota</taxon>
        <taxon>Actinomycetes</taxon>
        <taxon>Mycobacteriales</taxon>
        <taxon>Nocardiaceae</taxon>
        <taxon>Rhodococcus</taxon>
    </lineage>
</organism>
<evidence type="ECO:0000256" key="1">
    <source>
        <dbReference type="ARBA" id="ARBA00022801"/>
    </source>
</evidence>
<accession>A0A541B1X1</accession>
<dbReference type="InterPro" id="IPR050300">
    <property type="entry name" value="GDXG_lipolytic_enzyme"/>
</dbReference>
<dbReference type="Proteomes" id="UP000316256">
    <property type="component" value="Unassembled WGS sequence"/>
</dbReference>
<evidence type="ECO:0000313" key="4">
    <source>
        <dbReference type="Proteomes" id="UP000316256"/>
    </source>
</evidence>
<dbReference type="InterPro" id="IPR029058">
    <property type="entry name" value="AB_hydrolase_fold"/>
</dbReference>
<name>A0A541B1X1_9NOCA</name>
<dbReference type="OrthoDB" id="9803828at2"/>
<sequence>MSQGFLVRQVLNAALTANALRPVPGMPASVAAFFAGWLTSELAPQQLGATVVDAAVHVARRGARTPADRVGLALAAASAAGLTANIVASRRAGSEVSAALAEIGVDDPGAGRPLDWRSAARPFQMRRSGVRRVRNLEYAPGGKRFWVDVYHHRDTPPNAPMLLQIHGGGWVVGSKDHQGLPLMVEMAARGWVCAAVNYPLSPRAKWPAHLVAIKRAVGWMRENATRFGGDPGFLTVTGGSAGGHLAAMVALTANDPALQPGFEEVDTAVQACVPFYGAYDFTGESEIKAVRQRIESGLTEMIFGKDATVPDDYLAASPLAKLRADAPPFLVIHGTNDTLIPVAEARVFVERLRAVSANPVAYAELRGAQHAFDIFHSIRSDQVTRGVAAFLEAVRAGTVGAAVRPVSDPAE</sequence>
<dbReference type="GO" id="GO:0016787">
    <property type="term" value="F:hydrolase activity"/>
    <property type="evidence" value="ECO:0007669"/>
    <property type="project" value="UniProtKB-KW"/>
</dbReference>
<gene>
    <name evidence="3" type="ORF">FK531_17485</name>
</gene>
<evidence type="ECO:0000313" key="3">
    <source>
        <dbReference type="EMBL" id="TQF66314.1"/>
    </source>
</evidence>
<reference evidence="3 4" key="1">
    <citation type="submission" date="2019-06" db="EMBL/GenBank/DDBJ databases">
        <title>Rhodococcus spaelei sp. nov., isolated from a cave.</title>
        <authorList>
            <person name="Lee S.D."/>
        </authorList>
    </citation>
    <scope>NUCLEOTIDE SEQUENCE [LARGE SCALE GENOMIC DNA]</scope>
    <source>
        <strain evidence="3 4">C9-5</strain>
    </source>
</reference>
<dbReference type="Pfam" id="PF20434">
    <property type="entry name" value="BD-FAE"/>
    <property type="match status" value="1"/>
</dbReference>
<evidence type="ECO:0000259" key="2">
    <source>
        <dbReference type="Pfam" id="PF20434"/>
    </source>
</evidence>
<dbReference type="Gene3D" id="3.40.50.1820">
    <property type="entry name" value="alpha/beta hydrolase"/>
    <property type="match status" value="1"/>
</dbReference>
<feature type="domain" description="BD-FAE-like" evidence="2">
    <location>
        <begin position="148"/>
        <end position="352"/>
    </location>
</feature>
<dbReference type="AlphaFoldDB" id="A0A541B1X1"/>
<dbReference type="InterPro" id="IPR049492">
    <property type="entry name" value="BD-FAE-like_dom"/>
</dbReference>
<dbReference type="InterPro" id="IPR019826">
    <property type="entry name" value="Carboxylesterase_B_AS"/>
</dbReference>
<comment type="caution">
    <text evidence="3">The sequence shown here is derived from an EMBL/GenBank/DDBJ whole genome shotgun (WGS) entry which is preliminary data.</text>
</comment>
<keyword evidence="1 3" id="KW-0378">Hydrolase</keyword>
<dbReference type="PANTHER" id="PTHR48081:SF33">
    <property type="entry name" value="KYNURENINE FORMAMIDASE"/>
    <property type="match status" value="1"/>
</dbReference>
<dbReference type="PROSITE" id="PS00122">
    <property type="entry name" value="CARBOXYLESTERASE_B_1"/>
    <property type="match status" value="1"/>
</dbReference>
<dbReference type="EMBL" id="VIGH01000008">
    <property type="protein sequence ID" value="TQF66314.1"/>
    <property type="molecule type" value="Genomic_DNA"/>
</dbReference>
<dbReference type="PANTHER" id="PTHR48081">
    <property type="entry name" value="AB HYDROLASE SUPERFAMILY PROTEIN C4A8.06C"/>
    <property type="match status" value="1"/>
</dbReference>